<protein>
    <submittedName>
        <fullName evidence="2">DUF6463 family protein</fullName>
    </submittedName>
</protein>
<dbReference type="EMBL" id="JBIAMX010000008">
    <property type="protein sequence ID" value="MFF0544263.1"/>
    <property type="molecule type" value="Genomic_DNA"/>
</dbReference>
<evidence type="ECO:0000313" key="2">
    <source>
        <dbReference type="EMBL" id="MFF0544263.1"/>
    </source>
</evidence>
<feature type="transmembrane region" description="Helical" evidence="1">
    <location>
        <begin position="30"/>
        <end position="49"/>
    </location>
</feature>
<reference evidence="2 3" key="1">
    <citation type="submission" date="2024-10" db="EMBL/GenBank/DDBJ databases">
        <title>The Natural Products Discovery Center: Release of the First 8490 Sequenced Strains for Exploring Actinobacteria Biosynthetic Diversity.</title>
        <authorList>
            <person name="Kalkreuter E."/>
            <person name="Kautsar S.A."/>
            <person name="Yang D."/>
            <person name="Bader C.D."/>
            <person name="Teijaro C.N."/>
            <person name="Fluegel L."/>
            <person name="Davis C.M."/>
            <person name="Simpson J.R."/>
            <person name="Lauterbach L."/>
            <person name="Steele A.D."/>
            <person name="Gui C."/>
            <person name="Meng S."/>
            <person name="Li G."/>
            <person name="Viehrig K."/>
            <person name="Ye F."/>
            <person name="Su P."/>
            <person name="Kiefer A.F."/>
            <person name="Nichols A."/>
            <person name="Cepeda A.J."/>
            <person name="Yan W."/>
            <person name="Fan B."/>
            <person name="Jiang Y."/>
            <person name="Adhikari A."/>
            <person name="Zheng C.-J."/>
            <person name="Schuster L."/>
            <person name="Cowan T.M."/>
            <person name="Smanski M.J."/>
            <person name="Chevrette M.G."/>
            <person name="De Carvalho L.P.S."/>
            <person name="Shen B."/>
        </authorList>
    </citation>
    <scope>NUCLEOTIDE SEQUENCE [LARGE SCALE GENOMIC DNA]</scope>
    <source>
        <strain evidence="2 3">NPDC004045</strain>
    </source>
</reference>
<evidence type="ECO:0000256" key="1">
    <source>
        <dbReference type="SAM" id="Phobius"/>
    </source>
</evidence>
<dbReference type="Proteomes" id="UP001601444">
    <property type="component" value="Unassembled WGS sequence"/>
</dbReference>
<dbReference type="InterPro" id="IPR045590">
    <property type="entry name" value="DUF6463"/>
</dbReference>
<feature type="transmembrane region" description="Helical" evidence="1">
    <location>
        <begin position="5"/>
        <end position="24"/>
    </location>
</feature>
<accession>A0ABW6PPD7</accession>
<gene>
    <name evidence="2" type="ORF">ACFYTF_15640</name>
</gene>
<evidence type="ECO:0000313" key="3">
    <source>
        <dbReference type="Proteomes" id="UP001601444"/>
    </source>
</evidence>
<sequence length="107" mass="11169">MVGSLLVFIGAVHTALGVVVWLTGDQDGELMFWFTAFGVVAMALGVAVIELERARGAVPVSMLACLAVITVGGLIFQPVSGFWTLLAPLAVGVIGTRRQQRAAAWAS</sequence>
<dbReference type="RefSeq" id="WP_245558094.1">
    <property type="nucleotide sequence ID" value="NZ_JBIAMX010000008.1"/>
</dbReference>
<keyword evidence="1" id="KW-1133">Transmembrane helix</keyword>
<keyword evidence="1" id="KW-0812">Transmembrane</keyword>
<feature type="transmembrane region" description="Helical" evidence="1">
    <location>
        <begin position="56"/>
        <end position="76"/>
    </location>
</feature>
<keyword evidence="1" id="KW-0472">Membrane</keyword>
<keyword evidence="3" id="KW-1185">Reference proteome</keyword>
<dbReference type="Pfam" id="PF20064">
    <property type="entry name" value="DUF6463"/>
    <property type="match status" value="1"/>
</dbReference>
<proteinExistence type="predicted"/>
<name>A0ABW6PPD7_9NOCA</name>
<organism evidence="2 3">
    <name type="scientific">Nocardia thailandica</name>
    <dbReference type="NCBI Taxonomy" id="257275"/>
    <lineage>
        <taxon>Bacteria</taxon>
        <taxon>Bacillati</taxon>
        <taxon>Actinomycetota</taxon>
        <taxon>Actinomycetes</taxon>
        <taxon>Mycobacteriales</taxon>
        <taxon>Nocardiaceae</taxon>
        <taxon>Nocardia</taxon>
    </lineage>
</organism>
<comment type="caution">
    <text evidence="2">The sequence shown here is derived from an EMBL/GenBank/DDBJ whole genome shotgun (WGS) entry which is preliminary data.</text>
</comment>